<evidence type="ECO:0000256" key="2">
    <source>
        <dbReference type="ARBA" id="ARBA00023043"/>
    </source>
</evidence>
<dbReference type="Pfam" id="PF13637">
    <property type="entry name" value="Ank_4"/>
    <property type="match status" value="1"/>
</dbReference>
<proteinExistence type="predicted"/>
<feature type="repeat" description="ANK" evidence="3">
    <location>
        <begin position="919"/>
        <end position="951"/>
    </location>
</feature>
<dbReference type="PANTHER" id="PTHR23206:SF7">
    <property type="entry name" value="PROTEIN KINASE DOMAIN-CONTAINING PROTEIN"/>
    <property type="match status" value="1"/>
</dbReference>
<dbReference type="Gene3D" id="3.40.50.300">
    <property type="entry name" value="P-loop containing nucleotide triphosphate hydrolases"/>
    <property type="match status" value="1"/>
</dbReference>
<dbReference type="OrthoDB" id="539213at2759"/>
<feature type="region of interest" description="Disordered" evidence="4">
    <location>
        <begin position="168"/>
        <end position="189"/>
    </location>
</feature>
<dbReference type="Gene3D" id="1.20.120.1020">
    <property type="entry name" value="Prion-inhibition and propagation, HeLo domain"/>
    <property type="match status" value="1"/>
</dbReference>
<dbReference type="PROSITE" id="PS50837">
    <property type="entry name" value="NACHT"/>
    <property type="match status" value="1"/>
</dbReference>
<dbReference type="InterPro" id="IPR038305">
    <property type="entry name" value="HeLo_sf"/>
</dbReference>
<dbReference type="AlphaFoldDB" id="A0A135SGK3"/>
<feature type="repeat" description="ANK" evidence="3">
    <location>
        <begin position="1121"/>
        <end position="1142"/>
    </location>
</feature>
<accession>A0A135SGK3</accession>
<keyword evidence="2 3" id="KW-0040">ANK repeat</keyword>
<dbReference type="InterPro" id="IPR036770">
    <property type="entry name" value="Ankyrin_rpt-contain_sf"/>
</dbReference>
<dbReference type="GO" id="GO:0005737">
    <property type="term" value="C:cytoplasm"/>
    <property type="evidence" value="ECO:0007669"/>
    <property type="project" value="TreeGrafter"/>
</dbReference>
<organism evidence="6 7">
    <name type="scientific">Colletotrichum simmondsii</name>
    <dbReference type="NCBI Taxonomy" id="703756"/>
    <lineage>
        <taxon>Eukaryota</taxon>
        <taxon>Fungi</taxon>
        <taxon>Dikarya</taxon>
        <taxon>Ascomycota</taxon>
        <taxon>Pezizomycotina</taxon>
        <taxon>Sordariomycetes</taxon>
        <taxon>Hypocreomycetidae</taxon>
        <taxon>Glomerellales</taxon>
        <taxon>Glomerellaceae</taxon>
        <taxon>Colletotrichum</taxon>
        <taxon>Colletotrichum acutatum species complex</taxon>
    </lineage>
</organism>
<dbReference type="InterPro" id="IPR007111">
    <property type="entry name" value="NACHT_NTPase"/>
</dbReference>
<keyword evidence="1" id="KW-0677">Repeat</keyword>
<evidence type="ECO:0000256" key="3">
    <source>
        <dbReference type="PROSITE-ProRule" id="PRU00023"/>
    </source>
</evidence>
<evidence type="ECO:0000313" key="7">
    <source>
        <dbReference type="Proteomes" id="UP000070328"/>
    </source>
</evidence>
<dbReference type="InterPro" id="IPR029498">
    <property type="entry name" value="HeLo_dom"/>
</dbReference>
<reference evidence="6 7" key="1">
    <citation type="submission" date="2014-02" db="EMBL/GenBank/DDBJ databases">
        <title>The genome sequence of Colletotrichum simmondsii CBS122122.</title>
        <authorList>
            <person name="Baroncelli R."/>
            <person name="Thon M.R."/>
        </authorList>
    </citation>
    <scope>NUCLEOTIDE SEQUENCE [LARGE SCALE GENOMIC DNA]</scope>
    <source>
        <strain evidence="6 7">CBS122122</strain>
    </source>
</reference>
<feature type="domain" description="NACHT" evidence="5">
    <location>
        <begin position="246"/>
        <end position="354"/>
    </location>
</feature>
<evidence type="ECO:0000256" key="4">
    <source>
        <dbReference type="SAM" id="MobiDB-lite"/>
    </source>
</evidence>
<dbReference type="SUPFAM" id="SSF52540">
    <property type="entry name" value="P-loop containing nucleoside triphosphate hydrolases"/>
    <property type="match status" value="1"/>
</dbReference>
<name>A0A135SGK3_9PEZI</name>
<dbReference type="PRINTS" id="PR01415">
    <property type="entry name" value="ANKYRIN"/>
</dbReference>
<feature type="repeat" description="ANK" evidence="3">
    <location>
        <begin position="886"/>
        <end position="918"/>
    </location>
</feature>
<feature type="repeat" description="ANK" evidence="3">
    <location>
        <begin position="755"/>
        <end position="787"/>
    </location>
</feature>
<dbReference type="InterPro" id="IPR056884">
    <property type="entry name" value="NPHP3-like_N"/>
</dbReference>
<comment type="caution">
    <text evidence="6">The sequence shown here is derived from an EMBL/GenBank/DDBJ whole genome shotgun (WGS) entry which is preliminary data.</text>
</comment>
<dbReference type="PANTHER" id="PTHR23206">
    <property type="entry name" value="MASK PROTEIN"/>
    <property type="match status" value="1"/>
</dbReference>
<dbReference type="InterPro" id="IPR051631">
    <property type="entry name" value="Ankyrin-KH/SAM_domain"/>
</dbReference>
<feature type="repeat" description="ANK" evidence="3">
    <location>
        <begin position="820"/>
        <end position="852"/>
    </location>
</feature>
<feature type="repeat" description="ANK" evidence="3">
    <location>
        <begin position="853"/>
        <end position="885"/>
    </location>
</feature>
<dbReference type="PROSITE" id="PS50088">
    <property type="entry name" value="ANK_REPEAT"/>
    <property type="match status" value="9"/>
</dbReference>
<dbReference type="Proteomes" id="UP000070328">
    <property type="component" value="Unassembled WGS sequence"/>
</dbReference>
<gene>
    <name evidence="6" type="ORF">CSIM01_01953</name>
</gene>
<dbReference type="PROSITE" id="PS50297">
    <property type="entry name" value="ANK_REP_REGION"/>
    <property type="match status" value="8"/>
</dbReference>
<feature type="repeat" description="ANK" evidence="3">
    <location>
        <begin position="1020"/>
        <end position="1052"/>
    </location>
</feature>
<dbReference type="SMART" id="SM00248">
    <property type="entry name" value="ANK"/>
    <property type="match status" value="13"/>
</dbReference>
<keyword evidence="7" id="KW-1185">Reference proteome</keyword>
<feature type="repeat" description="ANK" evidence="3">
    <location>
        <begin position="1053"/>
        <end position="1074"/>
    </location>
</feature>
<protein>
    <recommendedName>
        <fullName evidence="5">NACHT domain-containing protein</fullName>
    </recommendedName>
</protein>
<dbReference type="EMBL" id="JFBX01000572">
    <property type="protein sequence ID" value="KXH34917.1"/>
    <property type="molecule type" value="Genomic_DNA"/>
</dbReference>
<dbReference type="Gene3D" id="1.25.40.20">
    <property type="entry name" value="Ankyrin repeat-containing domain"/>
    <property type="match status" value="5"/>
</dbReference>
<dbReference type="InterPro" id="IPR002110">
    <property type="entry name" value="Ankyrin_rpt"/>
</dbReference>
<dbReference type="Pfam" id="PF14479">
    <property type="entry name" value="HeLo"/>
    <property type="match status" value="1"/>
</dbReference>
<evidence type="ECO:0000256" key="1">
    <source>
        <dbReference type="ARBA" id="ARBA00022737"/>
    </source>
</evidence>
<dbReference type="InterPro" id="IPR027417">
    <property type="entry name" value="P-loop_NTPase"/>
</dbReference>
<dbReference type="SUPFAM" id="SSF48403">
    <property type="entry name" value="Ankyrin repeat"/>
    <property type="match status" value="2"/>
</dbReference>
<feature type="repeat" description="ANK" evidence="3">
    <location>
        <begin position="787"/>
        <end position="819"/>
    </location>
</feature>
<dbReference type="Pfam" id="PF24883">
    <property type="entry name" value="NPHP3_N"/>
    <property type="match status" value="1"/>
</dbReference>
<sequence>MEPVGLAVGIVGLAGILSTCLDVIERVDYFKDFDHDSRSLAVQFDAEKLRLKQWAYDVGFREGKLLNDHHAALDEPQVRLMTTELLGVIKEICGGSATTFQQRTLQPETRLDVDVATLTHGIESLQSLQKPKESRRLKLSWSIRGKARRASQVENFGVLVQHLHNLVPPNSATSERGPETGSGEAYNHENAETRRELRAWLKCPPPTDLFHESKQKRLERTCDWVLNRHEFIEWLAPNAETMSTERLLWINGPAGLGKTVLCASIVEHLMSTSQAPVAYFFLSSDFESRDDPYAAVRSWVYQLMSCSQVIYHLARDKWLAQHEEFATQMKIVNLFREVVQAVPGAFFILDGLDECTWVGNGQGDGKSLKSFLNTVAQAVADTCSHILVVSRDEPEIRSGIFGSETCRELKIVPDDVQSDVARYSRSIVDKKLSKKDDETREGVSQILADRSHGQFLWVKLHEDSLRSWKNRKQLEDTINDTPPGLDRVYERNWARISQLPEPIRNRAYSLLQWAAFSIRPLTVNEITEAVLIDEDGEEFSTMELPDEIDDNFIECEIQSPCGSLLEIRDTCLDSELGLKTVHLTHFSVKQYFLCHTSAQGLSLSNDSRLSNQVLQNNKLAKLCLRYINSRHFWDYGDKPKPPARGMQRENTMNSVKGSFRNYAADSWYQHAASGDMNDATLFLLTNALFDVHHPSWEVWRDWIETHSPIHHLGTDFWNQPRNAGPLHYATQLGFNELAFHLIHNRSHDVNEPAAFGRTALEIASSAGDFRLSHMLLDAGAKSTCNHAGSTPLLEASYKGATNIVQLLLQKGADPKVTGDYNWTAINVASYYGHLDTVALLLRSGADIFVANKGGLVPLSAASYSGHLEVVELLLENRADVTHANADGWSSIHLASDKGHYKIVQRLLDAGADLSAVTNRGWTPLHIAAHRGHLEIVQLFLEKGADSTALTNDRWTPIHMASTNRHKGVVKLLISGDNGGSDSNEPIPALLREEHVAKNQKIVKALFDEHQDDIRNPFDAMGWTPLHDASYNGRIELVQWLIDEGADGRLVDDSGWTPLHAATVSGHTGVVELLLHNPRCKTGIKDNSGRTPLFYASARGHYAVLQLLADQDPLRVYTKDHYGSTPLSAACRNGHEDIVKYLLPIVGSLFDSPDILGRGSMWWARKSGSARIIRLLSQHASEFDVELSTDSVLGTQAVDFTCESAWCDICMASISAGRAYYLCDTCYGGGFVICFDCQDLDLKCQDISHSWVVSRSI</sequence>
<evidence type="ECO:0000313" key="6">
    <source>
        <dbReference type="EMBL" id="KXH34917.1"/>
    </source>
</evidence>
<evidence type="ECO:0000259" key="5">
    <source>
        <dbReference type="PROSITE" id="PS50837"/>
    </source>
</evidence>
<dbReference type="Pfam" id="PF12796">
    <property type="entry name" value="Ank_2"/>
    <property type="match status" value="4"/>
</dbReference>